<evidence type="ECO:0000256" key="10">
    <source>
        <dbReference type="ARBA" id="ARBA00024532"/>
    </source>
</evidence>
<dbReference type="CDD" id="cd05927">
    <property type="entry name" value="LC-FACS_euk"/>
    <property type="match status" value="1"/>
</dbReference>
<reference evidence="18" key="1">
    <citation type="journal article" date="2004" name="Nature">
        <title>Genome duplication in the teleost fish Tetraodon nigroviridis reveals the early vertebrate proto-karyotype.</title>
        <authorList>
            <person name="Jaillon O."/>
            <person name="Aury J.-M."/>
            <person name="Brunet F."/>
            <person name="Petit J.-L."/>
            <person name="Stange-Thomann N."/>
            <person name="Mauceli E."/>
            <person name="Bouneau L."/>
            <person name="Fischer C."/>
            <person name="Ozouf-Costaz C."/>
            <person name="Bernot A."/>
            <person name="Nicaud S."/>
            <person name="Jaffe D."/>
            <person name="Fisher S."/>
            <person name="Lutfalla G."/>
            <person name="Dossat C."/>
            <person name="Segurens B."/>
            <person name="Dasilva C."/>
            <person name="Salanoubat M."/>
            <person name="Levy M."/>
            <person name="Boudet N."/>
            <person name="Castellano S."/>
            <person name="Anthouard V."/>
            <person name="Jubin C."/>
            <person name="Castelli V."/>
            <person name="Katinka M."/>
            <person name="Vacherie B."/>
            <person name="Biemont C."/>
            <person name="Skalli Z."/>
            <person name="Cattolico L."/>
            <person name="Poulain J."/>
            <person name="De Berardinis V."/>
            <person name="Cruaud C."/>
            <person name="Duprat S."/>
            <person name="Brottier P."/>
            <person name="Coutanceau J.-P."/>
            <person name="Gouzy J."/>
            <person name="Parra G."/>
            <person name="Lardier G."/>
            <person name="Chapple C."/>
            <person name="McKernan K.J."/>
            <person name="McEwan P."/>
            <person name="Bosak S."/>
            <person name="Kellis M."/>
            <person name="Volff J.-N."/>
            <person name="Guigo R."/>
            <person name="Zody M.C."/>
            <person name="Mesirov J."/>
            <person name="Lindblad-Toh K."/>
            <person name="Birren B."/>
            <person name="Nusbaum C."/>
            <person name="Kahn D."/>
            <person name="Robinson-Rechavi M."/>
            <person name="Laudet V."/>
            <person name="Schachter V."/>
            <person name="Quetier F."/>
            <person name="Saurin W."/>
            <person name="Scarpelli C."/>
            <person name="Wincker P."/>
            <person name="Lander E.S."/>
            <person name="Weissenbach J."/>
            <person name="Roest Crollius H."/>
        </authorList>
    </citation>
    <scope>NUCLEOTIDE SEQUENCE [LARGE SCALE GENOMIC DNA]</scope>
</reference>
<feature type="transmembrane region" description="Helical" evidence="15">
    <location>
        <begin position="20"/>
        <end position="45"/>
    </location>
</feature>
<dbReference type="GO" id="GO:0047676">
    <property type="term" value="F:arachidonate-CoA ligase activity"/>
    <property type="evidence" value="ECO:0007669"/>
    <property type="project" value="UniProtKB-EC"/>
</dbReference>
<organism evidence="17 18">
    <name type="scientific">Tetraodon nigroviridis</name>
    <name type="common">Spotted green pufferfish</name>
    <name type="synonym">Chelonodon nigroviridis</name>
    <dbReference type="NCBI Taxonomy" id="99883"/>
    <lineage>
        <taxon>Eukaryota</taxon>
        <taxon>Metazoa</taxon>
        <taxon>Chordata</taxon>
        <taxon>Craniata</taxon>
        <taxon>Vertebrata</taxon>
        <taxon>Euteleostomi</taxon>
        <taxon>Actinopterygii</taxon>
        <taxon>Neopterygii</taxon>
        <taxon>Teleostei</taxon>
        <taxon>Neoteleostei</taxon>
        <taxon>Acanthomorphata</taxon>
        <taxon>Eupercaria</taxon>
        <taxon>Tetraodontiformes</taxon>
        <taxon>Tetradontoidea</taxon>
        <taxon>Tetraodontidae</taxon>
        <taxon>Tetraodon</taxon>
    </lineage>
</organism>
<keyword evidence="15" id="KW-0812">Transmembrane</keyword>
<comment type="catalytic activity">
    <reaction evidence="11">
        <text>(5Z,8Z,11Z,14Z)-eicosatetraenoate + ATP + CoA = (5Z,8Z,11Z,14Z)-eicosatetraenoyl-CoA + AMP + diphosphate</text>
        <dbReference type="Rhea" id="RHEA:19713"/>
        <dbReference type="ChEBI" id="CHEBI:30616"/>
        <dbReference type="ChEBI" id="CHEBI:32395"/>
        <dbReference type="ChEBI" id="CHEBI:33019"/>
        <dbReference type="ChEBI" id="CHEBI:57287"/>
        <dbReference type="ChEBI" id="CHEBI:57368"/>
        <dbReference type="ChEBI" id="CHEBI:456215"/>
        <dbReference type="EC" id="6.2.1.15"/>
    </reaction>
    <physiologicalReaction direction="left-to-right" evidence="11">
        <dbReference type="Rhea" id="RHEA:19714"/>
    </physiologicalReaction>
</comment>
<keyword evidence="2 14" id="KW-0436">Ligase</keyword>
<comment type="catalytic activity">
    <reaction evidence="9">
        <text>12-hydroxy-(5Z,8Z,10E,14Z)-eicosatetraenoate + ATP + CoA = 12-hydroxy-(5Z,8Z,10E,14Z)-eicosatetraenoyl-CoA + AMP + diphosphate</text>
        <dbReference type="Rhea" id="RHEA:52112"/>
        <dbReference type="ChEBI" id="CHEBI:30616"/>
        <dbReference type="ChEBI" id="CHEBI:33019"/>
        <dbReference type="ChEBI" id="CHEBI:57287"/>
        <dbReference type="ChEBI" id="CHEBI:90718"/>
        <dbReference type="ChEBI" id="CHEBI:136408"/>
        <dbReference type="ChEBI" id="CHEBI:456215"/>
    </reaction>
    <physiologicalReaction direction="left-to-right" evidence="9">
        <dbReference type="Rhea" id="RHEA:52113"/>
    </physiologicalReaction>
</comment>
<dbReference type="PROSITE" id="PS00455">
    <property type="entry name" value="AMP_BINDING"/>
    <property type="match status" value="1"/>
</dbReference>
<dbReference type="GO" id="GO:0016020">
    <property type="term" value="C:membrane"/>
    <property type="evidence" value="ECO:0007669"/>
    <property type="project" value="TreeGrafter"/>
</dbReference>
<dbReference type="EC" id="6.2.1.3" evidence="14"/>
<dbReference type="InterPro" id="IPR020845">
    <property type="entry name" value="AMP-binding_CS"/>
</dbReference>
<keyword evidence="3 14" id="KW-0547">Nucleotide-binding</keyword>
<dbReference type="FunCoup" id="H3BXM1">
    <property type="interactions" value="1252"/>
</dbReference>
<comment type="catalytic activity">
    <reaction evidence="12">
        <text>(E)-hexadec-2-enoate + ATP + CoA = (2E)-hexadecenoyl-CoA + AMP + diphosphate</text>
        <dbReference type="Rhea" id="RHEA:36139"/>
        <dbReference type="ChEBI" id="CHEBI:30616"/>
        <dbReference type="ChEBI" id="CHEBI:33019"/>
        <dbReference type="ChEBI" id="CHEBI:57287"/>
        <dbReference type="ChEBI" id="CHEBI:61526"/>
        <dbReference type="ChEBI" id="CHEBI:72745"/>
        <dbReference type="ChEBI" id="CHEBI:456215"/>
    </reaction>
    <physiologicalReaction direction="left-to-right" evidence="12">
        <dbReference type="Rhea" id="RHEA:36140"/>
    </physiologicalReaction>
</comment>
<comment type="catalytic activity">
    <reaction evidence="7">
        <text>5-hydroxy-(6E,8Z,11Z,14Z)-eicosatetraenoate + ATP + CoA = 5-hydroxy-(6E,8Z,11Z,14Z)-eicosatetraenoyl-CoA + AMP + diphosphate</text>
        <dbReference type="Rhea" id="RHEA:52108"/>
        <dbReference type="ChEBI" id="CHEBI:30616"/>
        <dbReference type="ChEBI" id="CHEBI:33019"/>
        <dbReference type="ChEBI" id="CHEBI:57287"/>
        <dbReference type="ChEBI" id="CHEBI:65341"/>
        <dbReference type="ChEBI" id="CHEBI:136407"/>
        <dbReference type="ChEBI" id="CHEBI:456215"/>
    </reaction>
    <physiologicalReaction direction="left-to-right" evidence="7">
        <dbReference type="Rhea" id="RHEA:52109"/>
    </physiologicalReaction>
</comment>
<dbReference type="AlphaFoldDB" id="H3BXM1"/>
<comment type="similarity">
    <text evidence="1 14">Belongs to the ATP-dependent AMP-binding enzyme family.</text>
</comment>
<evidence type="ECO:0000256" key="13">
    <source>
        <dbReference type="ARBA" id="ARBA00049139"/>
    </source>
</evidence>
<evidence type="ECO:0000256" key="15">
    <source>
        <dbReference type="SAM" id="Phobius"/>
    </source>
</evidence>
<name>H3BXM1_TETNG</name>
<dbReference type="GO" id="GO:0005783">
    <property type="term" value="C:endoplasmic reticulum"/>
    <property type="evidence" value="ECO:0007669"/>
    <property type="project" value="TreeGrafter"/>
</dbReference>
<dbReference type="Proteomes" id="UP000007303">
    <property type="component" value="Unassembled WGS sequence"/>
</dbReference>
<evidence type="ECO:0000313" key="17">
    <source>
        <dbReference type="Ensembl" id="ENSTNIP00000000734.1"/>
    </source>
</evidence>
<keyword evidence="4 14" id="KW-0276">Fatty acid metabolism</keyword>
<reference evidence="17" key="3">
    <citation type="submission" date="2025-09" db="UniProtKB">
        <authorList>
            <consortium name="Ensembl"/>
        </authorList>
    </citation>
    <scope>IDENTIFICATION</scope>
</reference>
<evidence type="ECO:0000256" key="6">
    <source>
        <dbReference type="ARBA" id="ARBA00023098"/>
    </source>
</evidence>
<dbReference type="Gene3D" id="3.40.50.12780">
    <property type="entry name" value="N-terminal domain of ligase-like"/>
    <property type="match status" value="1"/>
</dbReference>
<dbReference type="Ensembl" id="ENSTNIT00000003514.1">
    <property type="protein sequence ID" value="ENSTNIP00000000734.1"/>
    <property type="gene ID" value="ENSTNIG00000018054.1"/>
</dbReference>
<keyword evidence="18" id="KW-1185">Reference proteome</keyword>
<keyword evidence="6 14" id="KW-0443">Lipid metabolism</keyword>
<dbReference type="Pfam" id="PF00501">
    <property type="entry name" value="AMP-binding"/>
    <property type="match status" value="1"/>
</dbReference>
<reference evidence="17" key="2">
    <citation type="submission" date="2025-08" db="UniProtKB">
        <authorList>
            <consortium name="Ensembl"/>
        </authorList>
    </citation>
    <scope>IDENTIFICATION</scope>
</reference>
<feature type="domain" description="AMP-dependent synthetase/ligase" evidence="16">
    <location>
        <begin position="116"/>
        <end position="520"/>
    </location>
</feature>
<evidence type="ECO:0000256" key="9">
    <source>
        <dbReference type="ARBA" id="ARBA00024495"/>
    </source>
</evidence>
<sequence length="698" mass="78162">MQTPEALKQFWIPELDNIQHFLGGMSGNALVGMGVLVALTTYWLASRHRAVKQRVDFSRQSVELPGGEGIRRSVLVENDQLITHYYDDARTFYELFLRGLRESNNGPCLGSRKLNHPYEWQSYQEVVADRAKHIGSALLNKGHSHTGDKFIGIFSLNRPEWTISELACYTYSLVAVPLYDTLGREAIGYIIDKATISTLICDLPEKAWMVLDCINGKGKSVKRIVIMGPFQSELVERAEECDIEIISFEDFEALGQDTVMEPVPPAPEDLALVCFTSGTTGKPKGAMLTHGNIIANTAAFLKLTEKDCMLCVHDIHISYLPLAHMLERVIHGVVLVHGGRVGFFQGDIRLLMDDLQTLKPTVFPMVPRLLNRMCDKIFSQADTPLKKWLLRLAFSRKIAELNQGVVRQDTIWDRLIFKKVQANTGGRVRMMITGAPPVCPKNLTYINITTMLQLYEGYGQTECTAGCSMSLPGDWIAGAVGPPVPCNDIKLVDVAEMNYFAANGEGEVCAKGTNVFKGYLGDAEKTAEALDEDGWLHTGDIGKWLPNGTLKITDRKKNIFKMAQGEYIAPERIEMIYNRSEPVAQIFVHGDSLKACLVAIVVPDSETLPDWIKKKGIEGPPTGLCKNQDVKRAIQEDILRLGREAGLKSFEQVKDITLHPEMFSIQNGLLTPTLKSKRVELRRYFRKQIDEMYAKMNY</sequence>
<dbReference type="InterPro" id="IPR045311">
    <property type="entry name" value="LC-FACS_euk"/>
</dbReference>
<dbReference type="GO" id="GO:0005524">
    <property type="term" value="F:ATP binding"/>
    <property type="evidence" value="ECO:0007669"/>
    <property type="project" value="UniProtKB-KW"/>
</dbReference>
<keyword evidence="15" id="KW-1133">Transmembrane helix</keyword>
<comment type="catalytic activity">
    <reaction evidence="8">
        <text>a long-chain fatty acid + ATP + CoA = a long-chain fatty acyl-CoA + AMP + diphosphate</text>
        <dbReference type="Rhea" id="RHEA:15421"/>
        <dbReference type="ChEBI" id="CHEBI:30616"/>
        <dbReference type="ChEBI" id="CHEBI:33019"/>
        <dbReference type="ChEBI" id="CHEBI:57287"/>
        <dbReference type="ChEBI" id="CHEBI:57560"/>
        <dbReference type="ChEBI" id="CHEBI:83139"/>
        <dbReference type="ChEBI" id="CHEBI:456215"/>
        <dbReference type="EC" id="6.2.1.3"/>
    </reaction>
    <physiologicalReaction direction="left-to-right" evidence="8">
        <dbReference type="Rhea" id="RHEA:15422"/>
    </physiologicalReaction>
</comment>
<comment type="catalytic activity">
    <reaction evidence="10">
        <text>15-hydroxy-(5Z,8Z,11Z,13E)-eicosatetraenoate + ATP + CoA = 15-hydroxy-(5Z,8Z,11Z,13E)-eicosatetraenoyl-CoA + AMP + diphosphate</text>
        <dbReference type="Rhea" id="RHEA:52116"/>
        <dbReference type="ChEBI" id="CHEBI:30616"/>
        <dbReference type="ChEBI" id="CHEBI:33019"/>
        <dbReference type="ChEBI" id="CHEBI:57287"/>
        <dbReference type="ChEBI" id="CHEBI:78832"/>
        <dbReference type="ChEBI" id="CHEBI:136409"/>
        <dbReference type="ChEBI" id="CHEBI:456215"/>
    </reaction>
    <physiologicalReaction direction="left-to-right" evidence="10">
        <dbReference type="Rhea" id="RHEA:52117"/>
    </physiologicalReaction>
</comment>
<dbReference type="PANTHER" id="PTHR43272:SF28">
    <property type="entry name" value="LONG-CHAIN-FATTY-ACID--COA LIGASE 1"/>
    <property type="match status" value="1"/>
</dbReference>
<accession>H3BXM1</accession>
<evidence type="ECO:0000256" key="4">
    <source>
        <dbReference type="ARBA" id="ARBA00022832"/>
    </source>
</evidence>
<comment type="catalytic activity">
    <reaction evidence="13">
        <text>hexadecanoate + ATP + CoA = hexadecanoyl-CoA + AMP + diphosphate</text>
        <dbReference type="Rhea" id="RHEA:30751"/>
        <dbReference type="ChEBI" id="CHEBI:7896"/>
        <dbReference type="ChEBI" id="CHEBI:30616"/>
        <dbReference type="ChEBI" id="CHEBI:33019"/>
        <dbReference type="ChEBI" id="CHEBI:57287"/>
        <dbReference type="ChEBI" id="CHEBI:57379"/>
        <dbReference type="ChEBI" id="CHEBI:456215"/>
    </reaction>
    <physiologicalReaction direction="left-to-right" evidence="13">
        <dbReference type="Rhea" id="RHEA:30752"/>
    </physiologicalReaction>
</comment>
<evidence type="ECO:0000256" key="12">
    <source>
        <dbReference type="ARBA" id="ARBA00024565"/>
    </source>
</evidence>
<dbReference type="PANTHER" id="PTHR43272">
    <property type="entry name" value="LONG-CHAIN-FATTY-ACID--COA LIGASE"/>
    <property type="match status" value="1"/>
</dbReference>
<evidence type="ECO:0000256" key="14">
    <source>
        <dbReference type="RuleBase" id="RU369030"/>
    </source>
</evidence>
<dbReference type="InParanoid" id="H3BXM1"/>
<evidence type="ECO:0000313" key="18">
    <source>
        <dbReference type="Proteomes" id="UP000007303"/>
    </source>
</evidence>
<evidence type="ECO:0000259" key="16">
    <source>
        <dbReference type="Pfam" id="PF00501"/>
    </source>
</evidence>
<evidence type="ECO:0000256" key="11">
    <source>
        <dbReference type="ARBA" id="ARBA00024548"/>
    </source>
</evidence>
<dbReference type="InterPro" id="IPR042099">
    <property type="entry name" value="ANL_N_sf"/>
</dbReference>
<keyword evidence="5 14" id="KW-0067">ATP-binding</keyword>
<comment type="function">
    <text evidence="14">Catalyzes the conversion of long-chain fatty acids to their active form acyl-CoAs for both synthesis of cellular lipids, and degradation via beta-oxidation.</text>
</comment>
<keyword evidence="15" id="KW-0472">Membrane</keyword>
<dbReference type="GeneTree" id="ENSGT00940000154508"/>
<protein>
    <recommendedName>
        <fullName evidence="14">Long-chain-fatty-acid--CoA ligase</fullName>
        <ecNumber evidence="14">6.2.1.3</ecNumber>
    </recommendedName>
</protein>
<dbReference type="SUPFAM" id="SSF56801">
    <property type="entry name" value="Acetyl-CoA synthetase-like"/>
    <property type="match status" value="1"/>
</dbReference>
<dbReference type="InterPro" id="IPR000873">
    <property type="entry name" value="AMP-dep_synth/lig_dom"/>
</dbReference>
<evidence type="ECO:0000256" key="3">
    <source>
        <dbReference type="ARBA" id="ARBA00022741"/>
    </source>
</evidence>
<evidence type="ECO:0000256" key="5">
    <source>
        <dbReference type="ARBA" id="ARBA00022840"/>
    </source>
</evidence>
<evidence type="ECO:0000256" key="8">
    <source>
        <dbReference type="ARBA" id="ARBA00024484"/>
    </source>
</evidence>
<evidence type="ECO:0000256" key="1">
    <source>
        <dbReference type="ARBA" id="ARBA00006432"/>
    </source>
</evidence>
<evidence type="ECO:0000256" key="2">
    <source>
        <dbReference type="ARBA" id="ARBA00022598"/>
    </source>
</evidence>
<evidence type="ECO:0000256" key="7">
    <source>
        <dbReference type="ARBA" id="ARBA00024469"/>
    </source>
</evidence>
<proteinExistence type="inferred from homology"/>